<dbReference type="FunFam" id="3.40.50.720:FF:000084">
    <property type="entry name" value="Short-chain dehydrogenase reductase"/>
    <property type="match status" value="1"/>
</dbReference>
<evidence type="ECO:0000313" key="4">
    <source>
        <dbReference type="EMBL" id="TWF91900.1"/>
    </source>
</evidence>
<comment type="caution">
    <text evidence="4">The sequence shown here is derived from an EMBL/GenBank/DDBJ whole genome shotgun (WGS) entry which is preliminary data.</text>
</comment>
<dbReference type="PRINTS" id="PR00081">
    <property type="entry name" value="GDHRDH"/>
</dbReference>
<evidence type="ECO:0000256" key="3">
    <source>
        <dbReference type="SAM" id="MobiDB-lite"/>
    </source>
</evidence>
<gene>
    <name evidence="4" type="ORF">FHX80_12217</name>
</gene>
<keyword evidence="2" id="KW-0560">Oxidoreductase</keyword>
<dbReference type="PROSITE" id="PS00061">
    <property type="entry name" value="ADH_SHORT"/>
    <property type="match status" value="1"/>
</dbReference>
<feature type="region of interest" description="Disordered" evidence="3">
    <location>
        <begin position="19"/>
        <end position="42"/>
    </location>
</feature>
<evidence type="ECO:0000256" key="2">
    <source>
        <dbReference type="ARBA" id="ARBA00023002"/>
    </source>
</evidence>
<dbReference type="EMBL" id="VIWW01000002">
    <property type="protein sequence ID" value="TWF91900.1"/>
    <property type="molecule type" value="Genomic_DNA"/>
</dbReference>
<name>A0A561TXQ9_9ACTN</name>
<evidence type="ECO:0000256" key="1">
    <source>
        <dbReference type="ARBA" id="ARBA00006484"/>
    </source>
</evidence>
<proteinExistence type="inferred from homology"/>
<protein>
    <submittedName>
        <fullName evidence="4">NAD(P)-dependent dehydrogenase (Short-subunit alcohol dehydrogenase family)</fullName>
    </submittedName>
</protein>
<dbReference type="Gene3D" id="3.40.50.720">
    <property type="entry name" value="NAD(P)-binding Rossmann-like Domain"/>
    <property type="match status" value="1"/>
</dbReference>
<accession>A0A561TXQ9</accession>
<comment type="similarity">
    <text evidence="1">Belongs to the short-chain dehydrogenases/reductases (SDR) family.</text>
</comment>
<dbReference type="Proteomes" id="UP000318186">
    <property type="component" value="Unassembled WGS sequence"/>
</dbReference>
<dbReference type="SUPFAM" id="SSF51735">
    <property type="entry name" value="NAD(P)-binding Rossmann-fold domains"/>
    <property type="match status" value="1"/>
</dbReference>
<dbReference type="InterPro" id="IPR020904">
    <property type="entry name" value="Sc_DH/Rdtase_CS"/>
</dbReference>
<sequence length="308" mass="31461">MGPLRVCGYAGFSRRAARIGPARRSAPEEHPPGSDEDPVESIITPYDGSLRRGHRVLALESGAFMSRHPVTVVTGGSRGIGAAVCVRLAGDGHDIALGYRSDAAAADAVAEAVRETGRRCVTVRMDTTDEAGVDRLFETAAADLGPVTGLVNNAGVGGPTGSLADADAAGLRRALDVNVVGYLLCARRAVRDMSRTGGGAIVNMSSAAATLGSPGEYVHYAAAKAAVDTMTIGLSKEVAAAGIRVNAVSPGIIRTDFHEDPERPDKAAAGIPLGRPGQPEEVAGAVAWLLSDDASYATGAILRVAGGR</sequence>
<evidence type="ECO:0000313" key="5">
    <source>
        <dbReference type="Proteomes" id="UP000318186"/>
    </source>
</evidence>
<reference evidence="4 5" key="1">
    <citation type="submission" date="2019-06" db="EMBL/GenBank/DDBJ databases">
        <title>Sequencing the genomes of 1000 actinobacteria strains.</title>
        <authorList>
            <person name="Klenk H.-P."/>
        </authorList>
    </citation>
    <scope>NUCLEOTIDE SEQUENCE [LARGE SCALE GENOMIC DNA]</scope>
    <source>
        <strain evidence="4 5">DSM 42059</strain>
    </source>
</reference>
<dbReference type="PANTHER" id="PTHR48107:SF7">
    <property type="entry name" value="RE15974P"/>
    <property type="match status" value="1"/>
</dbReference>
<dbReference type="PANTHER" id="PTHR48107">
    <property type="entry name" value="NADPH-DEPENDENT ALDEHYDE REDUCTASE-LIKE PROTEIN, CHLOROPLASTIC-RELATED"/>
    <property type="match status" value="1"/>
</dbReference>
<dbReference type="InterPro" id="IPR002347">
    <property type="entry name" value="SDR_fam"/>
</dbReference>
<dbReference type="PRINTS" id="PR00080">
    <property type="entry name" value="SDRFAMILY"/>
</dbReference>
<dbReference type="Pfam" id="PF13561">
    <property type="entry name" value="adh_short_C2"/>
    <property type="match status" value="1"/>
</dbReference>
<dbReference type="GO" id="GO:0016614">
    <property type="term" value="F:oxidoreductase activity, acting on CH-OH group of donors"/>
    <property type="evidence" value="ECO:0007669"/>
    <property type="project" value="UniProtKB-ARBA"/>
</dbReference>
<dbReference type="CDD" id="cd05233">
    <property type="entry name" value="SDR_c"/>
    <property type="match status" value="1"/>
</dbReference>
<dbReference type="InterPro" id="IPR036291">
    <property type="entry name" value="NAD(P)-bd_dom_sf"/>
</dbReference>
<organism evidence="4 5">
    <name type="scientific">Streptomyces brevispora</name>
    <dbReference type="NCBI Taxonomy" id="887462"/>
    <lineage>
        <taxon>Bacteria</taxon>
        <taxon>Bacillati</taxon>
        <taxon>Actinomycetota</taxon>
        <taxon>Actinomycetes</taxon>
        <taxon>Kitasatosporales</taxon>
        <taxon>Streptomycetaceae</taxon>
        <taxon>Streptomyces</taxon>
    </lineage>
</organism>
<dbReference type="AlphaFoldDB" id="A0A561TXQ9"/>